<gene>
    <name evidence="1" type="ORF">HJG63_008226</name>
</gene>
<evidence type="ECO:0000313" key="1">
    <source>
        <dbReference type="EMBL" id="KAF6431749.1"/>
    </source>
</evidence>
<organism evidence="1 2">
    <name type="scientific">Rousettus aegyptiacus</name>
    <name type="common">Egyptian fruit bat</name>
    <name type="synonym">Pteropus aegyptiacus</name>
    <dbReference type="NCBI Taxonomy" id="9407"/>
    <lineage>
        <taxon>Eukaryota</taxon>
        <taxon>Metazoa</taxon>
        <taxon>Chordata</taxon>
        <taxon>Craniata</taxon>
        <taxon>Vertebrata</taxon>
        <taxon>Euteleostomi</taxon>
        <taxon>Mammalia</taxon>
        <taxon>Eutheria</taxon>
        <taxon>Laurasiatheria</taxon>
        <taxon>Chiroptera</taxon>
        <taxon>Yinpterochiroptera</taxon>
        <taxon>Pteropodoidea</taxon>
        <taxon>Pteropodidae</taxon>
        <taxon>Rousettinae</taxon>
        <taxon>Rousettus</taxon>
    </lineage>
</organism>
<comment type="caution">
    <text evidence="1">The sequence shown here is derived from an EMBL/GenBank/DDBJ whole genome shotgun (WGS) entry which is preliminary data.</text>
</comment>
<reference evidence="1 2" key="1">
    <citation type="journal article" date="2020" name="Nature">
        <title>Six reference-quality genomes reveal evolution of bat adaptations.</title>
        <authorList>
            <person name="Jebb D."/>
            <person name="Huang Z."/>
            <person name="Pippel M."/>
            <person name="Hughes G.M."/>
            <person name="Lavrichenko K."/>
            <person name="Devanna P."/>
            <person name="Winkler S."/>
            <person name="Jermiin L.S."/>
            <person name="Skirmuntt E.C."/>
            <person name="Katzourakis A."/>
            <person name="Burkitt-Gray L."/>
            <person name="Ray D.A."/>
            <person name="Sullivan K.A.M."/>
            <person name="Roscito J.G."/>
            <person name="Kirilenko B.M."/>
            <person name="Davalos L.M."/>
            <person name="Corthals A.P."/>
            <person name="Power M.L."/>
            <person name="Jones G."/>
            <person name="Ransome R.D."/>
            <person name="Dechmann D.K.N."/>
            <person name="Locatelli A.G."/>
            <person name="Puechmaille S.J."/>
            <person name="Fedrigo O."/>
            <person name="Jarvis E.D."/>
            <person name="Hiller M."/>
            <person name="Vernes S.C."/>
            <person name="Myers E.W."/>
            <person name="Teeling E.C."/>
        </authorList>
    </citation>
    <scope>NUCLEOTIDE SEQUENCE [LARGE SCALE GENOMIC DNA]</scope>
    <source>
        <strain evidence="1">MRouAeg1</strain>
        <tissue evidence="1">Muscle</tissue>
    </source>
</reference>
<accession>A0A7J8E978</accession>
<sequence length="126" mass="14924">MTPRKSGSSSLCLQRGMYHRARVYTVPVYCSKGTCYIFVDVLLPCVVDAILFLYEELPKHKFLFRVSHKTSIYLNTEVCKEIEKEWGNARYSRKMYPYSEICMFSTFDHCFYQKLKGYKRIIILCV</sequence>
<proteinExistence type="predicted"/>
<dbReference type="Proteomes" id="UP000593571">
    <property type="component" value="Unassembled WGS sequence"/>
</dbReference>
<dbReference type="EMBL" id="JACASE010000010">
    <property type="protein sequence ID" value="KAF6431749.1"/>
    <property type="molecule type" value="Genomic_DNA"/>
</dbReference>
<dbReference type="AlphaFoldDB" id="A0A7J8E978"/>
<evidence type="ECO:0000313" key="2">
    <source>
        <dbReference type="Proteomes" id="UP000593571"/>
    </source>
</evidence>
<name>A0A7J8E978_ROUAE</name>
<protein>
    <submittedName>
        <fullName evidence="1">Uncharacterized protein</fullName>
    </submittedName>
</protein>
<keyword evidence="2" id="KW-1185">Reference proteome</keyword>